<accession>A0ABZ0J4W6</accession>
<gene>
    <name evidence="2" type="ORF">P4826_18610</name>
</gene>
<keyword evidence="3" id="KW-1185">Reference proteome</keyword>
<feature type="region of interest" description="Disordered" evidence="1">
    <location>
        <begin position="25"/>
        <end position="44"/>
    </location>
</feature>
<name>A0ABZ0J4W6_9BURK</name>
<evidence type="ECO:0000313" key="2">
    <source>
        <dbReference type="EMBL" id="WOO32366.1"/>
    </source>
</evidence>
<dbReference type="EMBL" id="CP136921">
    <property type="protein sequence ID" value="WOO32366.1"/>
    <property type="molecule type" value="Genomic_DNA"/>
</dbReference>
<dbReference type="Proteomes" id="UP001303211">
    <property type="component" value="Chromosome"/>
</dbReference>
<sequence>MEVLDIFDNEDSECFDQNTVGNVYDYQGDTSKHRIDNMQNREEE</sequence>
<proteinExistence type="predicted"/>
<reference evidence="2 3" key="1">
    <citation type="submission" date="2023-03" db="EMBL/GenBank/DDBJ databases">
        <title>Diaphorobacter basophil sp. nov., isolated from a sewage-treatment plant.</title>
        <authorList>
            <person name="Yang K."/>
        </authorList>
    </citation>
    <scope>NUCLEOTIDE SEQUENCE [LARGE SCALE GENOMIC DNA]</scope>
    <source>
        <strain evidence="2 3">Y-1</strain>
    </source>
</reference>
<evidence type="ECO:0000313" key="3">
    <source>
        <dbReference type="Proteomes" id="UP001303211"/>
    </source>
</evidence>
<protein>
    <submittedName>
        <fullName evidence="2">Uncharacterized protein</fullName>
    </submittedName>
</protein>
<feature type="compositionally biased region" description="Basic and acidic residues" evidence="1">
    <location>
        <begin position="30"/>
        <end position="44"/>
    </location>
</feature>
<dbReference type="RefSeq" id="WP_317701827.1">
    <property type="nucleotide sequence ID" value="NZ_CP136921.1"/>
</dbReference>
<evidence type="ECO:0000256" key="1">
    <source>
        <dbReference type="SAM" id="MobiDB-lite"/>
    </source>
</evidence>
<organism evidence="2 3">
    <name type="scientific">Diaphorobacter limosus</name>
    <dbReference type="NCBI Taxonomy" id="3036128"/>
    <lineage>
        <taxon>Bacteria</taxon>
        <taxon>Pseudomonadati</taxon>
        <taxon>Pseudomonadota</taxon>
        <taxon>Betaproteobacteria</taxon>
        <taxon>Burkholderiales</taxon>
        <taxon>Comamonadaceae</taxon>
        <taxon>Diaphorobacter</taxon>
    </lineage>
</organism>